<keyword evidence="3" id="KW-1185">Reference proteome</keyword>
<gene>
    <name evidence="2" type="ORF">AJGP001_05805</name>
</gene>
<evidence type="ECO:0000313" key="2">
    <source>
        <dbReference type="EMBL" id="AQU78820.1"/>
    </source>
</evidence>
<keyword evidence="1" id="KW-1133">Transmembrane helix</keyword>
<keyword evidence="1" id="KW-0812">Transmembrane</keyword>
<keyword evidence="1" id="KW-0472">Membrane</keyword>
<dbReference type="EMBL" id="CP019401">
    <property type="protein sequence ID" value="AQU78820.1"/>
    <property type="molecule type" value="Genomic_DNA"/>
</dbReference>
<reference evidence="2 3" key="1">
    <citation type="submission" date="2017-01" db="EMBL/GenBank/DDBJ databases">
        <title>Planococcus faecalis genome complete sequence.</title>
        <authorList>
            <person name="Lee P.C."/>
        </authorList>
    </citation>
    <scope>NUCLEOTIDE SEQUENCE [LARGE SCALE GENOMIC DNA]</scope>
    <source>
        <strain evidence="2 3">AJ003</strain>
    </source>
</reference>
<dbReference type="NCBIfam" id="NF033493">
    <property type="entry name" value="MetS_like_NSS"/>
    <property type="match status" value="1"/>
</dbReference>
<dbReference type="Pfam" id="PF16951">
    <property type="entry name" value="MaAIMP_sms"/>
    <property type="match status" value="1"/>
</dbReference>
<feature type="transmembrane region" description="Helical" evidence="1">
    <location>
        <begin position="6"/>
        <end position="28"/>
    </location>
</feature>
<sequence>MTVSSIVVMIIGMVIIWGGLAASIIHAVSSSKKNKSKNAANNV</sequence>
<dbReference type="InterPro" id="IPR031596">
    <property type="entry name" value="MaAIMP_sms"/>
</dbReference>
<evidence type="ECO:0008006" key="4">
    <source>
        <dbReference type="Google" id="ProtNLM"/>
    </source>
</evidence>
<dbReference type="RefSeq" id="WP_143039520.1">
    <property type="nucleotide sequence ID" value="NZ_CP019401.1"/>
</dbReference>
<proteinExistence type="predicted"/>
<organism evidence="2 3">
    <name type="scientific">Planococcus faecalis</name>
    <dbReference type="NCBI Taxonomy" id="1598147"/>
    <lineage>
        <taxon>Bacteria</taxon>
        <taxon>Bacillati</taxon>
        <taxon>Bacillota</taxon>
        <taxon>Bacilli</taxon>
        <taxon>Bacillales</taxon>
        <taxon>Caryophanaceae</taxon>
        <taxon>Planococcus</taxon>
    </lineage>
</organism>
<evidence type="ECO:0000313" key="3">
    <source>
        <dbReference type="Proteomes" id="UP000189661"/>
    </source>
</evidence>
<accession>A0ABM6IQF0</accession>
<dbReference type="Proteomes" id="UP000189661">
    <property type="component" value="Chromosome"/>
</dbReference>
<name>A0ABM6IQF0_9BACL</name>
<evidence type="ECO:0000256" key="1">
    <source>
        <dbReference type="SAM" id="Phobius"/>
    </source>
</evidence>
<protein>
    <recommendedName>
        <fullName evidence="4">Methionine/alanine import family NSS transporter small subunit</fullName>
    </recommendedName>
</protein>